<dbReference type="Pfam" id="PF05045">
    <property type="entry name" value="RgpF"/>
    <property type="match status" value="1"/>
</dbReference>
<dbReference type="Proteomes" id="UP001166585">
    <property type="component" value="Unassembled WGS sequence"/>
</dbReference>
<sequence>MIPFWKLKREAVRLGRKANAVPWFFRGRWRRWLYDRQRAARLRVTEGAQPARTEMAVLLIYQPAGLVASTFLTLDYFASQGVSTVVVSNTPLSEADRRQLAARSYLVIERPNVGYDFGGYREGVMTLLERGLHLDALYVLNDSIWFPLSRDSDALARCRALDADVVGLLMGNAGKPSPDNEYIQSYFFRFSGRLIADPQFVRYWRDMPLVDDKYLVVHRFERFVSRHFKQRGFAVTALTHWSELADSLARVEDEATLRAIFTHQCGIAPKDHNAIAPGLAAGQSPLALRDELVPRVAQHELFASTVHAHPVLLMDMGMAFLKKRIQSQHAELTCFGLLERLDPVIRAEIAVESPDGESARDI</sequence>
<evidence type="ECO:0000313" key="2">
    <source>
        <dbReference type="Proteomes" id="UP001166585"/>
    </source>
</evidence>
<dbReference type="EMBL" id="JAHCQH010000018">
    <property type="protein sequence ID" value="MBS9478291.1"/>
    <property type="molecule type" value="Genomic_DNA"/>
</dbReference>
<proteinExistence type="predicted"/>
<gene>
    <name evidence="1" type="ORF">KIP89_14345</name>
</gene>
<keyword evidence="2" id="KW-1185">Reference proteome</keyword>
<dbReference type="InterPro" id="IPR007739">
    <property type="entry name" value="RgpF"/>
</dbReference>
<evidence type="ECO:0008006" key="3">
    <source>
        <dbReference type="Google" id="ProtNLM"/>
    </source>
</evidence>
<protein>
    <recommendedName>
        <fullName evidence="3">Rhamnan synthesis protein F</fullName>
    </recommendedName>
</protein>
<evidence type="ECO:0000313" key="1">
    <source>
        <dbReference type="EMBL" id="MBS9478291.1"/>
    </source>
</evidence>
<dbReference type="RefSeq" id="WP_213756177.1">
    <property type="nucleotide sequence ID" value="NZ_JAHCQH010000018.1"/>
</dbReference>
<accession>A0ABS5RBI8</accession>
<name>A0ABS5RBI8_9HYPH</name>
<comment type="caution">
    <text evidence="1">The sequence shown here is derived from an EMBL/GenBank/DDBJ whole genome shotgun (WGS) entry which is preliminary data.</text>
</comment>
<reference evidence="1" key="1">
    <citation type="submission" date="2021-05" db="EMBL/GenBank/DDBJ databases">
        <authorList>
            <person name="Sun Q."/>
            <person name="Inoue M."/>
        </authorList>
    </citation>
    <scope>NUCLEOTIDE SEQUENCE</scope>
    <source>
        <strain evidence="1">VKM B-3255</strain>
    </source>
</reference>
<organism evidence="1 2">
    <name type="scientific">Ancylobacter radicis</name>
    <dbReference type="NCBI Taxonomy" id="2836179"/>
    <lineage>
        <taxon>Bacteria</taxon>
        <taxon>Pseudomonadati</taxon>
        <taxon>Pseudomonadota</taxon>
        <taxon>Alphaproteobacteria</taxon>
        <taxon>Hyphomicrobiales</taxon>
        <taxon>Xanthobacteraceae</taxon>
        <taxon>Ancylobacter</taxon>
    </lineage>
</organism>